<evidence type="ECO:0000256" key="1">
    <source>
        <dbReference type="ARBA" id="ARBA00004141"/>
    </source>
</evidence>
<evidence type="ECO:0000256" key="5">
    <source>
        <dbReference type="SAM" id="Phobius"/>
    </source>
</evidence>
<accession>A0A433TWW6</accession>
<dbReference type="STRING" id="188477.A0A433TWW6"/>
<keyword evidence="4 5" id="KW-0472">Membrane</keyword>
<dbReference type="Pfam" id="PF00083">
    <property type="entry name" value="Sugar_tr"/>
    <property type="match status" value="1"/>
</dbReference>
<dbReference type="InterPro" id="IPR020846">
    <property type="entry name" value="MFS_dom"/>
</dbReference>
<dbReference type="PROSITE" id="PS50850">
    <property type="entry name" value="MFS"/>
    <property type="match status" value="1"/>
</dbReference>
<dbReference type="InterPro" id="IPR036259">
    <property type="entry name" value="MFS_trans_sf"/>
</dbReference>
<comment type="subcellular location">
    <subcellularLocation>
        <location evidence="1">Membrane</location>
        <topology evidence="1">Multi-pass membrane protein</topology>
    </subcellularLocation>
</comment>
<comment type="caution">
    <text evidence="7">The sequence shown here is derived from an EMBL/GenBank/DDBJ whole genome shotgun (WGS) entry which is preliminary data.</text>
</comment>
<dbReference type="SUPFAM" id="SSF103473">
    <property type="entry name" value="MFS general substrate transporter"/>
    <property type="match status" value="1"/>
</dbReference>
<dbReference type="InterPro" id="IPR005829">
    <property type="entry name" value="Sugar_transporter_CS"/>
</dbReference>
<evidence type="ECO:0000313" key="8">
    <source>
        <dbReference type="Proteomes" id="UP000271974"/>
    </source>
</evidence>
<dbReference type="InterPro" id="IPR005828">
    <property type="entry name" value="MFS_sugar_transport-like"/>
</dbReference>
<feature type="transmembrane region" description="Helical" evidence="5">
    <location>
        <begin position="96"/>
        <end position="113"/>
    </location>
</feature>
<dbReference type="PANTHER" id="PTHR24064">
    <property type="entry name" value="SOLUTE CARRIER FAMILY 22 MEMBER"/>
    <property type="match status" value="1"/>
</dbReference>
<evidence type="ECO:0000256" key="3">
    <source>
        <dbReference type="ARBA" id="ARBA00022989"/>
    </source>
</evidence>
<dbReference type="EMBL" id="RQTK01000151">
    <property type="protein sequence ID" value="RUS86076.1"/>
    <property type="molecule type" value="Genomic_DNA"/>
</dbReference>
<dbReference type="PROSITE" id="PS00216">
    <property type="entry name" value="SUGAR_TRANSPORT_1"/>
    <property type="match status" value="1"/>
</dbReference>
<dbReference type="AlphaFoldDB" id="A0A433TWW6"/>
<protein>
    <recommendedName>
        <fullName evidence="6">Major facilitator superfamily (MFS) profile domain-containing protein</fullName>
    </recommendedName>
</protein>
<gene>
    <name evidence="7" type="ORF">EGW08_006169</name>
</gene>
<dbReference type="Gene3D" id="1.20.1250.20">
    <property type="entry name" value="MFS general substrate transporter like domains"/>
    <property type="match status" value="1"/>
</dbReference>
<feature type="transmembrane region" description="Helical" evidence="5">
    <location>
        <begin position="64"/>
        <end position="84"/>
    </location>
</feature>
<sequence>YCLSSENRSIDEESVLKLAKNASFRENNFQKCEIVNGSSCDDMRFLGPYMTVTEEWELVCNKKWIRSALISIQMGGMLLGCFVAGQLSDQYGRRKVLNAFTLMHAIVNIAAALTNSWQLFGIARFLIGVAIGGIITTAFPYGMEFLPMKWRPFTATFPFWGGGVAIFTGAAYLLPNWRHLHLALGILNIPCLLGYWQTPESIRWLVAKGKKEEAEAVLKKMADTNGKPLPPHTGDLLDSVNLSLSNTSPVLSQYNTTIQNTYIHFPMVFFRWTMSLVVYGISFGITSLAGNIYVNMLMMAVIELPGLPLTFWLMNR</sequence>
<reference evidence="7 8" key="1">
    <citation type="submission" date="2019-01" db="EMBL/GenBank/DDBJ databases">
        <title>A draft genome assembly of the solar-powered sea slug Elysia chlorotica.</title>
        <authorList>
            <person name="Cai H."/>
            <person name="Li Q."/>
            <person name="Fang X."/>
            <person name="Li J."/>
            <person name="Curtis N.E."/>
            <person name="Altenburger A."/>
            <person name="Shibata T."/>
            <person name="Feng M."/>
            <person name="Maeda T."/>
            <person name="Schwartz J.A."/>
            <person name="Shigenobu S."/>
            <person name="Lundholm N."/>
            <person name="Nishiyama T."/>
            <person name="Yang H."/>
            <person name="Hasebe M."/>
            <person name="Li S."/>
            <person name="Pierce S.K."/>
            <person name="Wang J."/>
        </authorList>
    </citation>
    <scope>NUCLEOTIDE SEQUENCE [LARGE SCALE GENOMIC DNA]</scope>
    <source>
        <strain evidence="7">EC2010</strain>
        <tissue evidence="7">Whole organism of an adult</tissue>
    </source>
</reference>
<organism evidence="7 8">
    <name type="scientific">Elysia chlorotica</name>
    <name type="common">Eastern emerald elysia</name>
    <name type="synonym">Sea slug</name>
    <dbReference type="NCBI Taxonomy" id="188477"/>
    <lineage>
        <taxon>Eukaryota</taxon>
        <taxon>Metazoa</taxon>
        <taxon>Spiralia</taxon>
        <taxon>Lophotrochozoa</taxon>
        <taxon>Mollusca</taxon>
        <taxon>Gastropoda</taxon>
        <taxon>Heterobranchia</taxon>
        <taxon>Euthyneura</taxon>
        <taxon>Panpulmonata</taxon>
        <taxon>Sacoglossa</taxon>
        <taxon>Placobranchoidea</taxon>
        <taxon>Plakobranchidae</taxon>
        <taxon>Elysia</taxon>
    </lineage>
</organism>
<dbReference type="Proteomes" id="UP000271974">
    <property type="component" value="Unassembled WGS sequence"/>
</dbReference>
<keyword evidence="8" id="KW-1185">Reference proteome</keyword>
<keyword evidence="3 5" id="KW-1133">Transmembrane helix</keyword>
<evidence type="ECO:0000259" key="6">
    <source>
        <dbReference type="PROSITE" id="PS50850"/>
    </source>
</evidence>
<dbReference type="GO" id="GO:0022857">
    <property type="term" value="F:transmembrane transporter activity"/>
    <property type="evidence" value="ECO:0007669"/>
    <property type="project" value="InterPro"/>
</dbReference>
<feature type="domain" description="Major facilitator superfamily (MFS) profile" evidence="6">
    <location>
        <begin position="1"/>
        <end position="316"/>
    </location>
</feature>
<feature type="transmembrane region" description="Helical" evidence="5">
    <location>
        <begin position="292"/>
        <end position="314"/>
    </location>
</feature>
<dbReference type="OrthoDB" id="6155165at2759"/>
<feature type="transmembrane region" description="Helical" evidence="5">
    <location>
        <begin position="268"/>
        <end position="286"/>
    </location>
</feature>
<feature type="transmembrane region" description="Helical" evidence="5">
    <location>
        <begin position="119"/>
        <end position="141"/>
    </location>
</feature>
<feature type="non-terminal residue" evidence="7">
    <location>
        <position position="316"/>
    </location>
</feature>
<evidence type="ECO:0000313" key="7">
    <source>
        <dbReference type="EMBL" id="RUS86076.1"/>
    </source>
</evidence>
<dbReference type="PROSITE" id="PS00217">
    <property type="entry name" value="SUGAR_TRANSPORT_2"/>
    <property type="match status" value="1"/>
</dbReference>
<dbReference type="GO" id="GO:0016020">
    <property type="term" value="C:membrane"/>
    <property type="evidence" value="ECO:0007669"/>
    <property type="project" value="UniProtKB-SubCell"/>
</dbReference>
<name>A0A433TWW6_ELYCH</name>
<evidence type="ECO:0000256" key="2">
    <source>
        <dbReference type="ARBA" id="ARBA00022692"/>
    </source>
</evidence>
<proteinExistence type="predicted"/>
<keyword evidence="2 5" id="KW-0812">Transmembrane</keyword>
<feature type="transmembrane region" description="Helical" evidence="5">
    <location>
        <begin position="153"/>
        <end position="174"/>
    </location>
</feature>
<evidence type="ECO:0000256" key="4">
    <source>
        <dbReference type="ARBA" id="ARBA00023136"/>
    </source>
</evidence>
<feature type="non-terminal residue" evidence="7">
    <location>
        <position position="1"/>
    </location>
</feature>